<dbReference type="Gene3D" id="3.30.43.10">
    <property type="entry name" value="Uridine Diphospho-n-acetylenolpyruvylglucosamine Reductase, domain 2"/>
    <property type="match status" value="1"/>
</dbReference>
<proteinExistence type="inferred from homology"/>
<dbReference type="GO" id="GO:0005777">
    <property type="term" value="C:peroxisome"/>
    <property type="evidence" value="ECO:0007669"/>
    <property type="project" value="UniProtKB-SubCell"/>
</dbReference>
<keyword evidence="11" id="KW-0560">Oxidoreductase</keyword>
<feature type="active site" description="Proton acceptor" evidence="19">
    <location>
        <position position="1261"/>
    </location>
</feature>
<keyword evidence="7" id="KW-0285">Flavoprotein</keyword>
<dbReference type="FunFam" id="3.30.365.10:FF:000004">
    <property type="entry name" value="Xanthine dehydrogenase oxidase"/>
    <property type="match status" value="1"/>
</dbReference>
<keyword evidence="13 21" id="KW-0411">Iron-sulfur</keyword>
<feature type="binding site" evidence="21">
    <location>
        <position position="149"/>
    </location>
    <ligand>
        <name>[2Fe-2S] cluster</name>
        <dbReference type="ChEBI" id="CHEBI:190135"/>
        <label>2</label>
    </ligand>
</feature>
<dbReference type="InterPro" id="IPR016166">
    <property type="entry name" value="FAD-bd_PCMH"/>
</dbReference>
<comment type="catalytic activity">
    <reaction evidence="18">
        <text>hypoxanthine + NAD(+) + H2O = xanthine + NADH + H(+)</text>
        <dbReference type="Rhea" id="RHEA:24670"/>
        <dbReference type="ChEBI" id="CHEBI:15377"/>
        <dbReference type="ChEBI" id="CHEBI:15378"/>
        <dbReference type="ChEBI" id="CHEBI:17368"/>
        <dbReference type="ChEBI" id="CHEBI:17712"/>
        <dbReference type="ChEBI" id="CHEBI:57540"/>
        <dbReference type="ChEBI" id="CHEBI:57945"/>
        <dbReference type="EC" id="1.17.1.4"/>
    </reaction>
</comment>
<comment type="cofactor">
    <cofactor evidence="16">
        <name>[2Fe-2S] cluster</name>
        <dbReference type="ChEBI" id="CHEBI:190135"/>
    </cofactor>
</comment>
<keyword evidence="8 21" id="KW-0001">2Fe-2S</keyword>
<evidence type="ECO:0000313" key="24">
    <source>
        <dbReference type="EMBL" id="KAK6188062.1"/>
    </source>
</evidence>
<dbReference type="GO" id="GO:0043546">
    <property type="term" value="F:molybdopterin cofactor binding"/>
    <property type="evidence" value="ECO:0007669"/>
    <property type="project" value="InterPro"/>
</dbReference>
<dbReference type="PIRSF" id="PIRSF000127">
    <property type="entry name" value="Xanthine_DH"/>
    <property type="match status" value="1"/>
</dbReference>
<feature type="binding site" evidence="21">
    <location>
        <position position="50"/>
    </location>
    <ligand>
        <name>[2Fe-2S] cluster</name>
        <dbReference type="ChEBI" id="CHEBI:190135"/>
        <label>1</label>
    </ligand>
</feature>
<dbReference type="InterPro" id="IPR037165">
    <property type="entry name" value="AldOxase/xan_DH_Mopterin-bd_sf"/>
</dbReference>
<dbReference type="Pfam" id="PF00111">
    <property type="entry name" value="Fer2"/>
    <property type="match status" value="1"/>
</dbReference>
<dbReference type="PANTHER" id="PTHR45444">
    <property type="entry name" value="XANTHINE DEHYDROGENASE"/>
    <property type="match status" value="1"/>
</dbReference>
<feature type="binding site" evidence="20">
    <location>
        <position position="338"/>
    </location>
    <ligand>
        <name>FAD</name>
        <dbReference type="ChEBI" id="CHEBI:57692"/>
    </ligand>
</feature>
<feature type="domain" description="FAD-binding PCMH-type" evidence="23">
    <location>
        <begin position="230"/>
        <end position="416"/>
    </location>
</feature>
<dbReference type="InterPro" id="IPR036884">
    <property type="entry name" value="2Fe-2S-bd_dom_sf"/>
</dbReference>
<dbReference type="SUPFAM" id="SSF54292">
    <property type="entry name" value="2Fe-2S ferredoxin-like"/>
    <property type="match status" value="1"/>
</dbReference>
<evidence type="ECO:0000256" key="4">
    <source>
        <dbReference type="ARBA" id="ARBA00011738"/>
    </source>
</evidence>
<dbReference type="InterPro" id="IPR016167">
    <property type="entry name" value="FAD-bd_PCMH_sub1"/>
</dbReference>
<feature type="binding site" evidence="20">
    <location>
        <begin position="258"/>
        <end position="265"/>
    </location>
    <ligand>
        <name>FAD</name>
        <dbReference type="ChEBI" id="CHEBI:57692"/>
    </ligand>
</feature>
<dbReference type="InterPro" id="IPR016169">
    <property type="entry name" value="FAD-bd_PCMH_sub2"/>
</dbReference>
<dbReference type="Gene3D" id="3.30.365.10">
    <property type="entry name" value="Aldehyde oxidase/xanthine dehydrogenase, molybdopterin binding domain"/>
    <property type="match status" value="4"/>
</dbReference>
<reference evidence="24 25" key="1">
    <citation type="submission" date="2024-01" db="EMBL/GenBank/DDBJ databases">
        <title>The genome of the rayed Mediterranean limpet Patella caerulea (Linnaeus, 1758).</title>
        <authorList>
            <person name="Anh-Thu Weber A."/>
            <person name="Halstead-Nussloch G."/>
        </authorList>
    </citation>
    <scope>NUCLEOTIDE SEQUENCE [LARGE SCALE GENOMIC DNA]</scope>
    <source>
        <strain evidence="24">AATW-2023a</strain>
        <tissue evidence="24">Whole specimen</tissue>
    </source>
</reference>
<feature type="binding site" evidence="21">
    <location>
        <position position="147"/>
    </location>
    <ligand>
        <name>[2Fe-2S] cluster</name>
        <dbReference type="ChEBI" id="CHEBI:190135"/>
        <label>2</label>
    </ligand>
</feature>
<evidence type="ECO:0000256" key="14">
    <source>
        <dbReference type="ARBA" id="ARBA00023027"/>
    </source>
</evidence>
<dbReference type="InterPro" id="IPR001041">
    <property type="entry name" value="2Fe-2S_ferredoxin-type"/>
</dbReference>
<organism evidence="24 25">
    <name type="scientific">Patella caerulea</name>
    <name type="common">Rayed Mediterranean limpet</name>
    <dbReference type="NCBI Taxonomy" id="87958"/>
    <lineage>
        <taxon>Eukaryota</taxon>
        <taxon>Metazoa</taxon>
        <taxon>Spiralia</taxon>
        <taxon>Lophotrochozoa</taxon>
        <taxon>Mollusca</taxon>
        <taxon>Gastropoda</taxon>
        <taxon>Patellogastropoda</taxon>
        <taxon>Patelloidea</taxon>
        <taxon>Patellidae</taxon>
        <taxon>Patella</taxon>
    </lineage>
</organism>
<feature type="binding site" evidence="20">
    <location>
        <position position="406"/>
    </location>
    <ligand>
        <name>FAD</name>
        <dbReference type="ChEBI" id="CHEBI:57692"/>
    </ligand>
</feature>
<dbReference type="Gene3D" id="3.90.1170.50">
    <property type="entry name" value="Aldehyde oxidase/xanthine dehydrogenase, a/b hammerhead"/>
    <property type="match status" value="1"/>
</dbReference>
<evidence type="ECO:0000259" key="22">
    <source>
        <dbReference type="PROSITE" id="PS51085"/>
    </source>
</evidence>
<evidence type="ECO:0000256" key="8">
    <source>
        <dbReference type="ARBA" id="ARBA00022714"/>
    </source>
</evidence>
<evidence type="ECO:0000256" key="1">
    <source>
        <dbReference type="ARBA" id="ARBA00001974"/>
    </source>
</evidence>
<accession>A0AAN8K2T1</accession>
<dbReference type="SUPFAM" id="SSF47741">
    <property type="entry name" value="CO dehydrogenase ISP C-domain like"/>
    <property type="match status" value="1"/>
</dbReference>
<dbReference type="SMART" id="SM01092">
    <property type="entry name" value="CO_deh_flav_C"/>
    <property type="match status" value="1"/>
</dbReference>
<gene>
    <name evidence="24" type="ORF">SNE40_004326</name>
</gene>
<dbReference type="PROSITE" id="PS51387">
    <property type="entry name" value="FAD_PCMH"/>
    <property type="match status" value="1"/>
</dbReference>
<dbReference type="InterPro" id="IPR005107">
    <property type="entry name" value="CO_DH_flav_C"/>
</dbReference>
<dbReference type="InterPro" id="IPR046867">
    <property type="entry name" value="AldOxase/xan_DH_MoCoBD2"/>
</dbReference>
<evidence type="ECO:0000256" key="9">
    <source>
        <dbReference type="ARBA" id="ARBA00022723"/>
    </source>
</evidence>
<feature type="binding site" evidence="21">
    <location>
        <position position="764"/>
    </location>
    <ligand>
        <name>Mo-molybdopterin</name>
        <dbReference type="ChEBI" id="CHEBI:71302"/>
    </ligand>
    <ligandPart>
        <name>Mo</name>
        <dbReference type="ChEBI" id="CHEBI:28685"/>
    </ligandPart>
</feature>
<dbReference type="GO" id="GO:0004854">
    <property type="term" value="F:xanthine dehydrogenase activity"/>
    <property type="evidence" value="ECO:0007669"/>
    <property type="project" value="UniProtKB-EC"/>
</dbReference>
<dbReference type="FunFam" id="3.90.1170.50:FF:000001">
    <property type="entry name" value="Aldehyde oxidase 1"/>
    <property type="match status" value="1"/>
</dbReference>
<keyword evidence="6 21" id="KW-0500">Molybdenum</keyword>
<comment type="catalytic activity">
    <reaction evidence="17">
        <text>xanthine + NAD(+) + H2O = urate + NADH + H(+)</text>
        <dbReference type="Rhea" id="RHEA:16669"/>
        <dbReference type="ChEBI" id="CHEBI:15377"/>
        <dbReference type="ChEBI" id="CHEBI:15378"/>
        <dbReference type="ChEBI" id="CHEBI:17712"/>
        <dbReference type="ChEBI" id="CHEBI:17775"/>
        <dbReference type="ChEBI" id="CHEBI:57540"/>
        <dbReference type="ChEBI" id="CHEBI:57945"/>
        <dbReference type="EC" id="1.17.1.4"/>
    </reaction>
</comment>
<comment type="subunit">
    <text evidence="4">Homodimer.</text>
</comment>
<evidence type="ECO:0000256" key="21">
    <source>
        <dbReference type="PIRSR" id="PIRSR000127-3"/>
    </source>
</evidence>
<dbReference type="InterPro" id="IPR002888">
    <property type="entry name" value="2Fe-2S-bd"/>
</dbReference>
<feature type="domain" description="2Fe-2S ferredoxin-type" evidence="22">
    <location>
        <begin position="3"/>
        <end position="90"/>
    </location>
</feature>
<dbReference type="SUPFAM" id="SSF56003">
    <property type="entry name" value="Molybdenum cofactor-binding domain"/>
    <property type="match status" value="1"/>
</dbReference>
<dbReference type="Pfam" id="PF01799">
    <property type="entry name" value="Fer2_2"/>
    <property type="match status" value="1"/>
</dbReference>
<comment type="caution">
    <text evidence="24">The sequence shown here is derived from an EMBL/GenBank/DDBJ whole genome shotgun (WGS) entry which is preliminary data.</text>
</comment>
<dbReference type="FunFam" id="3.30.43.10:FF:000001">
    <property type="entry name" value="Xanthine dehydrogenase/oxidase"/>
    <property type="match status" value="1"/>
</dbReference>
<dbReference type="SUPFAM" id="SSF54665">
    <property type="entry name" value="CO dehydrogenase molybdoprotein N-domain-like"/>
    <property type="match status" value="1"/>
</dbReference>
<evidence type="ECO:0000256" key="6">
    <source>
        <dbReference type="ARBA" id="ARBA00022505"/>
    </source>
</evidence>
<comment type="cofactor">
    <cofactor evidence="21">
        <name>[2Fe-2S] cluster</name>
        <dbReference type="ChEBI" id="CHEBI:190135"/>
    </cofactor>
    <text evidence="21">Binds 2 [2Fe-2S] clusters.</text>
</comment>
<dbReference type="GO" id="GO:0051537">
    <property type="term" value="F:2 iron, 2 sulfur cluster binding"/>
    <property type="evidence" value="ECO:0007669"/>
    <property type="project" value="UniProtKB-KW"/>
</dbReference>
<dbReference type="EMBL" id="JAZGQO010000003">
    <property type="protein sequence ID" value="KAK6188062.1"/>
    <property type="molecule type" value="Genomic_DNA"/>
</dbReference>
<evidence type="ECO:0000256" key="18">
    <source>
        <dbReference type="ARBA" id="ARBA00049517"/>
    </source>
</evidence>
<evidence type="ECO:0000256" key="11">
    <source>
        <dbReference type="ARBA" id="ARBA00023002"/>
    </source>
</evidence>
<evidence type="ECO:0000256" key="19">
    <source>
        <dbReference type="PIRSR" id="PIRSR000127-1"/>
    </source>
</evidence>
<evidence type="ECO:0000256" key="20">
    <source>
        <dbReference type="PIRSR" id="PIRSR000127-2"/>
    </source>
</evidence>
<feature type="binding site" evidence="21">
    <location>
        <position position="115"/>
    </location>
    <ligand>
        <name>[2Fe-2S] cluster</name>
        <dbReference type="ChEBI" id="CHEBI:190135"/>
        <label>2</label>
    </ligand>
</feature>
<dbReference type="FunFam" id="3.10.20.30:FF:000015">
    <property type="entry name" value="Aldehyde oxidase 1"/>
    <property type="match status" value="1"/>
</dbReference>
<comment type="similarity">
    <text evidence="3">Belongs to the xanthine dehydrogenase family.</text>
</comment>
<feature type="binding site" evidence="20">
    <location>
        <position position="799"/>
    </location>
    <ligand>
        <name>substrate</name>
    </ligand>
</feature>
<feature type="binding site" evidence="21">
    <location>
        <position position="42"/>
    </location>
    <ligand>
        <name>[2Fe-2S] cluster</name>
        <dbReference type="ChEBI" id="CHEBI:190135"/>
        <label>1</label>
    </ligand>
</feature>
<dbReference type="InterPro" id="IPR036856">
    <property type="entry name" value="Ald_Oxase/Xan_DH_a/b_sf"/>
</dbReference>
<dbReference type="EC" id="1.17.1.4" evidence="5"/>
<dbReference type="SMART" id="SM01008">
    <property type="entry name" value="Ald_Xan_dh_C"/>
    <property type="match status" value="1"/>
</dbReference>
<dbReference type="SUPFAM" id="SSF55447">
    <property type="entry name" value="CO dehydrogenase flavoprotein C-terminal domain-like"/>
    <property type="match status" value="1"/>
</dbReference>
<dbReference type="Pfam" id="PF00941">
    <property type="entry name" value="FAD_binding_5"/>
    <property type="match status" value="1"/>
</dbReference>
<dbReference type="InterPro" id="IPR036318">
    <property type="entry name" value="FAD-bd_PCMH-like_sf"/>
</dbReference>
<evidence type="ECO:0000313" key="25">
    <source>
        <dbReference type="Proteomes" id="UP001347796"/>
    </source>
</evidence>
<dbReference type="Gene3D" id="1.10.150.120">
    <property type="entry name" value="[2Fe-2S]-binding domain"/>
    <property type="match status" value="1"/>
</dbReference>
<evidence type="ECO:0000259" key="23">
    <source>
        <dbReference type="PROSITE" id="PS51387"/>
    </source>
</evidence>
<dbReference type="PROSITE" id="PS51085">
    <property type="entry name" value="2FE2S_FER_2"/>
    <property type="match status" value="1"/>
</dbReference>
<keyword evidence="15" id="KW-0576">Peroxisome</keyword>
<dbReference type="PROSITE" id="PS00559">
    <property type="entry name" value="MOLYBDOPTERIN_EUK"/>
    <property type="match status" value="1"/>
</dbReference>
<dbReference type="InterPro" id="IPR002346">
    <property type="entry name" value="Mopterin_DH_FAD-bd"/>
</dbReference>
<dbReference type="GO" id="GO:0005506">
    <property type="term" value="F:iron ion binding"/>
    <property type="evidence" value="ECO:0007669"/>
    <property type="project" value="InterPro"/>
</dbReference>
<dbReference type="InterPro" id="IPR036010">
    <property type="entry name" value="2Fe-2S_ferredoxin-like_sf"/>
</dbReference>
<dbReference type="InterPro" id="IPR014307">
    <property type="entry name" value="Xanthine_DH_ssu"/>
</dbReference>
<feature type="binding site" evidence="21">
    <location>
        <position position="795"/>
    </location>
    <ligand>
        <name>Mo-molybdopterin</name>
        <dbReference type="ChEBI" id="CHEBI:71302"/>
    </ligand>
    <ligandPart>
        <name>Mo</name>
        <dbReference type="ChEBI" id="CHEBI:28685"/>
    </ligandPart>
</feature>
<evidence type="ECO:0000256" key="3">
    <source>
        <dbReference type="ARBA" id="ARBA00006849"/>
    </source>
</evidence>
<dbReference type="InterPro" id="IPR016208">
    <property type="entry name" value="Ald_Oxase/xanthine_DH-like"/>
</dbReference>
<dbReference type="FunFam" id="3.30.465.10:FF:000004">
    <property type="entry name" value="Xanthine dehydrogenase/oxidase"/>
    <property type="match status" value="1"/>
</dbReference>
<sequence>MAAMLEFYVNGRKITESKPDPELTLLQYLRDTLRLTGTKLGCGEGGCGACTVMISSYNPSLDKIQHYSANACLFPLCSAHGLAVTTVEGIGSTRTKLHPVQERIAKAHGSQCGFCTPGFVMSMYTLLRNNPQPNLQELDTAFDGNLCRCTGYRPIIDGFRTFTKEYCAMGEQCCKNKKKDERFVETGNIVDASSTLFNKDYQPYDPTQELIFPPELKIRFKDYHEQYVSFKTGRVEWHRPVTLPELLELKESYPDAKVIIGNSEIGIETKFKKMLYKVLISATNTSVLNTINVADGGINIGASVTLARFEDALQSALNKYSEEKTRSFKAILEMLRWFAGHQIRNVAAVGGNIMTASPISDLNPLFLAMGAVLTVKSKGASERKIKMDDKFFTGYRKTVIKPSEILVSIFLPFTSANEYMYSFKQAGRKEDDISIVNAGMKIRFKNETNSIEDLSLAFGGMAPTTVMATKTMTGLRNKEWNENIIQAACQLLEKDLPLPPGSPGGMVEYRKTLTTSFFFKFYHFVQSARSKISNRLPSMVLTERPLSKGTQVYEEVPDGQTIEDAIGRPIVHTSAYQQATGEAMYVDDLPIYRDELALVHVLSKVAHGTIKTVDASQALSIPGVVDFITYKDVPGNNTWGPVVFDEEMFVSKEVRCQGAIIGAILADDRRTAERAADLVKVEYEQLDHIVTMEDAIKKNSFHDGVEKELMLQDGDVEEGFNKSDHVIDGEVHIEAQEHFYLETQAALAIPKGEDGEIEVICTTQYLSLTQKIIASLLGVDRNKIICKIKRIGGGFGGKEYRNMLIAAPVAIAANKHNRPVRCSLDRDQDMMMTGTRHPFMAKYKVGFTKEGKLSAIQVKLYSNAGFSKDLSIVIMKKAITHFDLVYNMPNVDIVGGVCKTNIPSNTAFRGFGSIQGMFVTETIMTHIAELLDQCPMKIRDINMYEEEGSRTPYGQILDNCTIKRCWNECLTQAEYEKRQSDISDFNSKNRWRKRGMAINPVKFALSFVAMQGFYNQGGALVHLYTDGSVLISHGGMEMGQGLHTKMIQIASRVFNIPISKIFISETSTDKVPNTTPTATSTGSDLNGAAVLDACEKLMKRLQPVIDANPKGNWEQWINAAYFERVNLSATGFYKTDDLVYDTVNKTGRLYSYFTYGVACTEVEIDCLTGDHQVIRTDIVMDVGRSMNPAIDIGQIEGAFTQGYGMFVIEEYKVSPDGTLLTRGPGNYKIPTYGNIPAEFNVSLLKGASNPRAVYSSKGIGEPPLFLACSALFAIKAAIRAARIEAGYSKIFRLDSPATSCRIRMACQDQFTQQFPPAEKGTYKPWYVDL</sequence>
<dbReference type="FunFam" id="3.30.365.10:FF:000003">
    <property type="entry name" value="Aldehyde oxidase 1"/>
    <property type="match status" value="1"/>
</dbReference>
<dbReference type="NCBIfam" id="TIGR02963">
    <property type="entry name" value="xanthine_xdhA"/>
    <property type="match status" value="1"/>
</dbReference>
<dbReference type="InterPro" id="IPR012675">
    <property type="entry name" value="Beta-grasp_dom_sf"/>
</dbReference>
<protein>
    <recommendedName>
        <fullName evidence="5">xanthine dehydrogenase</fullName>
        <ecNumber evidence="5">1.17.1.4</ecNumber>
    </recommendedName>
</protein>
<keyword evidence="14" id="KW-0520">NAD</keyword>
<dbReference type="FunFam" id="3.30.390.50:FF:000001">
    <property type="entry name" value="Xanthine dehydrogenase oxidase"/>
    <property type="match status" value="1"/>
</dbReference>
<dbReference type="SUPFAM" id="SSF56176">
    <property type="entry name" value="FAD-binding/transporter-associated domain-like"/>
    <property type="match status" value="1"/>
</dbReference>
<dbReference type="Proteomes" id="UP001347796">
    <property type="component" value="Unassembled WGS sequence"/>
</dbReference>
<keyword evidence="10 20" id="KW-0274">FAD</keyword>
<evidence type="ECO:0000256" key="13">
    <source>
        <dbReference type="ARBA" id="ARBA00023014"/>
    </source>
</evidence>
<feature type="binding site" evidence="20">
    <location>
        <position position="424"/>
    </location>
    <ligand>
        <name>FAD</name>
        <dbReference type="ChEBI" id="CHEBI:57692"/>
    </ligand>
</feature>
<feature type="binding site" evidence="21">
    <location>
        <position position="112"/>
    </location>
    <ligand>
        <name>[2Fe-2S] cluster</name>
        <dbReference type="ChEBI" id="CHEBI:190135"/>
        <label>2</label>
    </ligand>
</feature>
<comment type="cofactor">
    <cofactor evidence="1 20">
        <name>FAD</name>
        <dbReference type="ChEBI" id="CHEBI:57692"/>
    </cofactor>
</comment>
<dbReference type="PROSITE" id="PS00197">
    <property type="entry name" value="2FE2S_FER_1"/>
    <property type="match status" value="1"/>
</dbReference>
<feature type="binding site" evidence="21">
    <location>
        <position position="909"/>
    </location>
    <ligand>
        <name>Mo-molybdopterin</name>
        <dbReference type="ChEBI" id="CHEBI:71302"/>
    </ligand>
    <ligandPart>
        <name>Mo</name>
        <dbReference type="ChEBI" id="CHEBI:28685"/>
    </ligandPart>
</feature>
<feature type="binding site" evidence="21">
    <location>
        <position position="47"/>
    </location>
    <ligand>
        <name>[2Fe-2S] cluster</name>
        <dbReference type="ChEBI" id="CHEBI:190135"/>
        <label>1</label>
    </ligand>
</feature>
<evidence type="ECO:0000256" key="7">
    <source>
        <dbReference type="ARBA" id="ARBA00022630"/>
    </source>
</evidence>
<dbReference type="InterPro" id="IPR022407">
    <property type="entry name" value="OxRdtase_Mopterin_BS"/>
</dbReference>
<keyword evidence="25" id="KW-1185">Reference proteome</keyword>
<dbReference type="FunFam" id="3.30.365.10:FF:000001">
    <property type="entry name" value="Xanthine dehydrogenase oxidase"/>
    <property type="match status" value="1"/>
</dbReference>
<evidence type="ECO:0000256" key="2">
    <source>
        <dbReference type="ARBA" id="ARBA00004275"/>
    </source>
</evidence>
<dbReference type="Gene3D" id="3.10.20.30">
    <property type="match status" value="1"/>
</dbReference>
<evidence type="ECO:0000256" key="12">
    <source>
        <dbReference type="ARBA" id="ARBA00023004"/>
    </source>
</evidence>
<keyword evidence="9 21" id="KW-0479">Metal-binding</keyword>
<evidence type="ECO:0000256" key="16">
    <source>
        <dbReference type="ARBA" id="ARBA00034078"/>
    </source>
</evidence>
<dbReference type="Pfam" id="PF01315">
    <property type="entry name" value="Ald_Xan_dh_C"/>
    <property type="match status" value="1"/>
</dbReference>
<dbReference type="InterPro" id="IPR036683">
    <property type="entry name" value="CO_DH_flav_C_dom_sf"/>
</dbReference>
<comment type="subcellular location">
    <subcellularLocation>
        <location evidence="2">Peroxisome</location>
    </subcellularLocation>
</comment>
<feature type="binding site" evidence="21">
    <location>
        <position position="72"/>
    </location>
    <ligand>
        <name>[2Fe-2S] cluster</name>
        <dbReference type="ChEBI" id="CHEBI:190135"/>
        <label>1</label>
    </ligand>
</feature>
<dbReference type="FunFam" id="1.10.150.120:FF:000001">
    <property type="entry name" value="Aldehyde oxidase 1"/>
    <property type="match status" value="1"/>
</dbReference>
<dbReference type="PANTHER" id="PTHR45444:SF3">
    <property type="entry name" value="XANTHINE DEHYDROGENASE"/>
    <property type="match status" value="1"/>
</dbReference>
<dbReference type="GO" id="GO:0071949">
    <property type="term" value="F:FAD binding"/>
    <property type="evidence" value="ECO:0007669"/>
    <property type="project" value="InterPro"/>
</dbReference>
<dbReference type="Pfam" id="PF03450">
    <property type="entry name" value="CO_deh_flav_C"/>
    <property type="match status" value="1"/>
</dbReference>
<dbReference type="InterPro" id="IPR008274">
    <property type="entry name" value="AldOxase/xan_DH_MoCoBD1"/>
</dbReference>
<name>A0AAN8K2T1_PATCE</name>
<feature type="binding site" evidence="20">
    <location>
        <position position="361"/>
    </location>
    <ligand>
        <name>FAD</name>
        <dbReference type="ChEBI" id="CHEBI:57692"/>
    </ligand>
</feature>
<evidence type="ECO:0000256" key="17">
    <source>
        <dbReference type="ARBA" id="ARBA00049017"/>
    </source>
</evidence>
<feature type="binding site" evidence="20">
    <location>
        <position position="911"/>
    </location>
    <ligand>
        <name>substrate</name>
    </ligand>
</feature>
<evidence type="ECO:0000256" key="15">
    <source>
        <dbReference type="ARBA" id="ARBA00023140"/>
    </source>
</evidence>
<comment type="cofactor">
    <cofactor evidence="21">
        <name>Mo-molybdopterin</name>
        <dbReference type="ChEBI" id="CHEBI:71302"/>
    </cofactor>
    <text evidence="21">Binds 1 Mo-molybdopterin (Mo-MPT) cofactor per subunit.</text>
</comment>
<dbReference type="Pfam" id="PF20256">
    <property type="entry name" value="MoCoBD_2"/>
    <property type="match status" value="1"/>
</dbReference>
<dbReference type="Gene3D" id="3.30.465.10">
    <property type="match status" value="1"/>
</dbReference>
<dbReference type="Gene3D" id="3.30.390.50">
    <property type="entry name" value="CO dehydrogenase flavoprotein, C-terminal domain"/>
    <property type="match status" value="1"/>
</dbReference>
<keyword evidence="12 21" id="KW-0408">Iron</keyword>
<dbReference type="InterPro" id="IPR006058">
    <property type="entry name" value="2Fe2S_fd_BS"/>
</dbReference>
<evidence type="ECO:0000256" key="10">
    <source>
        <dbReference type="ARBA" id="ARBA00022827"/>
    </source>
</evidence>
<evidence type="ECO:0000256" key="5">
    <source>
        <dbReference type="ARBA" id="ARBA00013123"/>
    </source>
</evidence>
<dbReference type="Pfam" id="PF02738">
    <property type="entry name" value="MoCoBD_1"/>
    <property type="match status" value="1"/>
</dbReference>
<dbReference type="InterPro" id="IPR000674">
    <property type="entry name" value="Ald_Oxase/Xan_DH_a/b"/>
</dbReference>